<dbReference type="EMBL" id="JACEIO010000018">
    <property type="protein sequence ID" value="MBA4537273.1"/>
    <property type="molecule type" value="Genomic_DNA"/>
</dbReference>
<sequence>MNCEVLFVHKNIRYKIININETNYIFDQDHPFLVFFSPFLNWMKLHTVYKITDKDKIEQLAEKNNKKVGFGIAMFNRILKGWFQEDNDPK</sequence>
<reference evidence="2 3" key="1">
    <citation type="submission" date="2020-02" db="EMBL/GenBank/DDBJ databases">
        <title>Bacillus aquiflavi sp. nov., isolated from yellow water of strong flavor Chinese baijiu in Yibin region of China.</title>
        <authorList>
            <person name="Xie J."/>
        </authorList>
    </citation>
    <scope>NUCLEOTIDE SEQUENCE [LARGE SCALE GENOMIC DNA]</scope>
    <source>
        <strain evidence="2 3">3H-10</strain>
    </source>
</reference>
<dbReference type="Pfam" id="PF04276">
    <property type="entry name" value="DUF443"/>
    <property type="match status" value="1"/>
</dbReference>
<evidence type="ECO:0000313" key="3">
    <source>
        <dbReference type="Proteomes" id="UP000472971"/>
    </source>
</evidence>
<name>A0A6B3VTD3_9BACI</name>
<protein>
    <submittedName>
        <fullName evidence="2">DUF443 domain-containing protein</fullName>
    </submittedName>
    <submittedName>
        <fullName evidence="1">DUF443 family protein</fullName>
    </submittedName>
</protein>
<dbReference type="EMBL" id="JAAIWN010000016">
    <property type="protein sequence ID" value="NEY81530.1"/>
    <property type="molecule type" value="Genomic_DNA"/>
</dbReference>
<evidence type="ECO:0000313" key="2">
    <source>
        <dbReference type="EMBL" id="NEY81530.1"/>
    </source>
</evidence>
<dbReference type="RefSeq" id="WP_163241920.1">
    <property type="nucleotide sequence ID" value="NZ_CP082780.1"/>
</dbReference>
<evidence type="ECO:0000313" key="4">
    <source>
        <dbReference type="Proteomes" id="UP000570010"/>
    </source>
</evidence>
<evidence type="ECO:0000313" key="1">
    <source>
        <dbReference type="EMBL" id="MBA4537273.1"/>
    </source>
</evidence>
<gene>
    <name evidence="2" type="ORF">G4D64_08380</name>
    <name evidence="1" type="ORF">H1Z61_08985</name>
</gene>
<dbReference type="InterPro" id="IPR005915">
    <property type="entry name" value="Tandem_5TM"/>
</dbReference>
<dbReference type="Proteomes" id="UP000472971">
    <property type="component" value="Unassembled WGS sequence"/>
</dbReference>
<organism evidence="2 3">
    <name type="scientific">Bacillus aquiflavi</name>
    <dbReference type="NCBI Taxonomy" id="2672567"/>
    <lineage>
        <taxon>Bacteria</taxon>
        <taxon>Bacillati</taxon>
        <taxon>Bacillota</taxon>
        <taxon>Bacilli</taxon>
        <taxon>Bacillales</taxon>
        <taxon>Bacillaceae</taxon>
        <taxon>Bacillus</taxon>
    </lineage>
</organism>
<accession>A0A6B3VTD3</accession>
<keyword evidence="3" id="KW-1185">Reference proteome</keyword>
<dbReference type="NCBIfam" id="TIGR01218">
    <property type="entry name" value="Gpos_tandem_5TM"/>
    <property type="match status" value="1"/>
</dbReference>
<proteinExistence type="predicted"/>
<comment type="caution">
    <text evidence="2">The sequence shown here is derived from an EMBL/GenBank/DDBJ whole genome shotgun (WGS) entry which is preliminary data.</text>
</comment>
<dbReference type="Proteomes" id="UP000570010">
    <property type="component" value="Unassembled WGS sequence"/>
</dbReference>
<reference evidence="1 4" key="2">
    <citation type="submission" date="2020-07" db="EMBL/GenBank/DDBJ databases">
        <authorList>
            <person name="Feng H."/>
        </authorList>
    </citation>
    <scope>NUCLEOTIDE SEQUENCE [LARGE SCALE GENOMIC DNA]</scope>
    <source>
        <strain evidence="4">s-12</strain>
        <strain evidence="1">S-12</strain>
    </source>
</reference>
<dbReference type="AlphaFoldDB" id="A0A6B3VTD3"/>